<evidence type="ECO:0000256" key="2">
    <source>
        <dbReference type="ARBA" id="ARBA00009137"/>
    </source>
</evidence>
<dbReference type="KEGG" id="geh:HYN69_08420"/>
<keyword evidence="6 9" id="KW-1133">Transmembrane helix</keyword>
<sequence length="504" mass="53101">MLRRLADLPLLLLLLGLTAVAMWLPASHAVIHSDHKTARAFFYSSLILLVLTGMIGIAVANRRPRNPVRASLAALVLAYAVLPFAMALPVYEALGDTRFINAWFEMVSSFTTTGATVYDVDRLPESVHLWRALVGWMGGFFILVAGIAILAPMNLGGVEVVSGKVPGRSAEGLSQITHTATPARRMAQQGAAVFPAYVGLTVILWGVLVIAGERSLVAFCHAMSSVSTSGISPVGGLEGAASGLWGEMAVFVVLLAALSRRAWPGAALYDRGARLVNDPEVRLGLSIVVVLPVLLFLRHWLYAPEDAADSVASALHALWGGAFTTLSFLTTTGFVSVDWQAATGWSGLGTPGLVLAGLAIFGGGIATTAGGVKLLRVYALLRQGERELERLVHPNSIGGAGATLRRLRGEGAYTAWIFFILFACAIGVSIALLTLVGVEFEPAMILTVAALTSSGPLAEIAATDPLSYAALGPEPKVILAGVMVLGRVELLAILVLLSPDVWRR</sequence>
<feature type="transmembrane region" description="Helical" evidence="9">
    <location>
        <begin position="72"/>
        <end position="91"/>
    </location>
</feature>
<dbReference type="PANTHER" id="PTHR32024:SF2">
    <property type="entry name" value="TRK SYSTEM POTASSIUM UPTAKE PROTEIN TRKG-RELATED"/>
    <property type="match status" value="1"/>
</dbReference>
<organism evidence="10 11">
    <name type="scientific">Paragemmobacter aquarius</name>
    <dbReference type="NCBI Taxonomy" id="2169400"/>
    <lineage>
        <taxon>Bacteria</taxon>
        <taxon>Pseudomonadati</taxon>
        <taxon>Pseudomonadota</taxon>
        <taxon>Alphaproteobacteria</taxon>
        <taxon>Rhodobacterales</taxon>
        <taxon>Paracoccaceae</taxon>
        <taxon>Paragemmobacter</taxon>
    </lineage>
</organism>
<evidence type="ECO:0000256" key="8">
    <source>
        <dbReference type="ARBA" id="ARBA00023136"/>
    </source>
</evidence>
<dbReference type="RefSeq" id="WP_108435351.1">
    <property type="nucleotide sequence ID" value="NZ_CP028918.1"/>
</dbReference>
<dbReference type="GO" id="GO:0030001">
    <property type="term" value="P:metal ion transport"/>
    <property type="evidence" value="ECO:0007669"/>
    <property type="project" value="UniProtKB-ARBA"/>
</dbReference>
<name>A0A2S0UL57_9RHOB</name>
<feature type="transmembrane region" description="Helical" evidence="9">
    <location>
        <begin position="314"/>
        <end position="335"/>
    </location>
</feature>
<evidence type="ECO:0000256" key="5">
    <source>
        <dbReference type="ARBA" id="ARBA00022692"/>
    </source>
</evidence>
<feature type="transmembrane region" description="Helical" evidence="9">
    <location>
        <begin position="477"/>
        <end position="497"/>
    </location>
</feature>
<evidence type="ECO:0000313" key="10">
    <source>
        <dbReference type="EMBL" id="AWB48532.1"/>
    </source>
</evidence>
<dbReference type="Proteomes" id="UP000244496">
    <property type="component" value="Chromosome"/>
</dbReference>
<comment type="subcellular location">
    <subcellularLocation>
        <location evidence="1">Cell membrane</location>
        <topology evidence="1">Multi-pass membrane protein</topology>
    </subcellularLocation>
</comment>
<evidence type="ECO:0000256" key="3">
    <source>
        <dbReference type="ARBA" id="ARBA00022448"/>
    </source>
</evidence>
<keyword evidence="5 9" id="KW-0812">Transmembrane</keyword>
<dbReference type="GO" id="GO:0008324">
    <property type="term" value="F:monoatomic cation transmembrane transporter activity"/>
    <property type="evidence" value="ECO:0007669"/>
    <property type="project" value="InterPro"/>
</dbReference>
<evidence type="ECO:0000256" key="7">
    <source>
        <dbReference type="ARBA" id="ARBA00023065"/>
    </source>
</evidence>
<keyword evidence="11" id="KW-1185">Reference proteome</keyword>
<gene>
    <name evidence="10" type="ORF">HYN69_08420</name>
</gene>
<feature type="transmembrane region" description="Helical" evidence="9">
    <location>
        <begin position="415"/>
        <end position="438"/>
    </location>
</feature>
<proteinExistence type="inferred from homology"/>
<dbReference type="EMBL" id="CP028918">
    <property type="protein sequence ID" value="AWB48532.1"/>
    <property type="molecule type" value="Genomic_DNA"/>
</dbReference>
<keyword evidence="8 9" id="KW-0472">Membrane</keyword>
<feature type="transmembrane region" description="Helical" evidence="9">
    <location>
        <begin position="191"/>
        <end position="210"/>
    </location>
</feature>
<reference evidence="10 11" key="1">
    <citation type="submission" date="2018-04" db="EMBL/GenBank/DDBJ databases">
        <title>Genome sequencing of Gemmobacter.</title>
        <authorList>
            <person name="Yi H."/>
            <person name="Baek M.-G."/>
        </authorList>
    </citation>
    <scope>NUCLEOTIDE SEQUENCE [LARGE SCALE GENOMIC DNA]</scope>
    <source>
        <strain evidence="10 11">HYN0069</strain>
    </source>
</reference>
<keyword evidence="4" id="KW-1003">Cell membrane</keyword>
<comment type="similarity">
    <text evidence="2">Belongs to the TrkH potassium transport family.</text>
</comment>
<evidence type="ECO:0000256" key="9">
    <source>
        <dbReference type="SAM" id="Phobius"/>
    </source>
</evidence>
<dbReference type="Pfam" id="PF02386">
    <property type="entry name" value="TrkH"/>
    <property type="match status" value="2"/>
</dbReference>
<evidence type="ECO:0000256" key="6">
    <source>
        <dbReference type="ARBA" id="ARBA00022989"/>
    </source>
</evidence>
<feature type="transmembrane region" description="Helical" evidence="9">
    <location>
        <begin position="39"/>
        <end position="60"/>
    </location>
</feature>
<feature type="transmembrane region" description="Helical" evidence="9">
    <location>
        <begin position="129"/>
        <end position="151"/>
    </location>
</feature>
<protein>
    <submittedName>
        <fullName evidence="10">Potassium transporter TrkH</fullName>
    </submittedName>
</protein>
<evidence type="ECO:0000313" key="11">
    <source>
        <dbReference type="Proteomes" id="UP000244496"/>
    </source>
</evidence>
<keyword evidence="3" id="KW-0813">Transport</keyword>
<evidence type="ECO:0000256" key="1">
    <source>
        <dbReference type="ARBA" id="ARBA00004651"/>
    </source>
</evidence>
<dbReference type="GO" id="GO:0005886">
    <property type="term" value="C:plasma membrane"/>
    <property type="evidence" value="ECO:0007669"/>
    <property type="project" value="UniProtKB-SubCell"/>
</dbReference>
<dbReference type="OrthoDB" id="7818483at2"/>
<feature type="transmembrane region" description="Helical" evidence="9">
    <location>
        <begin position="283"/>
        <end position="302"/>
    </location>
</feature>
<dbReference type="AlphaFoldDB" id="A0A2S0UL57"/>
<dbReference type="PANTHER" id="PTHR32024">
    <property type="entry name" value="TRK SYSTEM POTASSIUM UPTAKE PROTEIN TRKG-RELATED"/>
    <property type="match status" value="1"/>
</dbReference>
<accession>A0A2S0UL57</accession>
<evidence type="ECO:0000256" key="4">
    <source>
        <dbReference type="ARBA" id="ARBA00022475"/>
    </source>
</evidence>
<feature type="transmembrane region" description="Helical" evidence="9">
    <location>
        <begin position="355"/>
        <end position="381"/>
    </location>
</feature>
<dbReference type="InterPro" id="IPR003445">
    <property type="entry name" value="Cat_transpt"/>
</dbReference>
<keyword evidence="7" id="KW-0406">Ion transport</keyword>